<sequence length="236" mass="27134">MHYYYFKRDAVAYVVQTDDVNTRVRKALRTHDVHTVTNNHSSFYLQKNLPQVRKLPKKIPYEFRLLTLTSYYPHKNLELINALIPLLLKKGCTNIKFILTLKETDFQKYMQPHPNLVNVGPLLPQECPALYQECDAMFLPSLAECFSASYPEAMVMRKPIITADLGFARSICGDAALYFTPKDAAAAAEVILQLYADEALQQDLVEKGIKQLPLFDQPKERAQKYLTLAKKYIKKN</sequence>
<dbReference type="AlphaFoldDB" id="I5C606"/>
<dbReference type="PATRIC" id="fig|1189621.3.peg.1402"/>
<evidence type="ECO:0000256" key="1">
    <source>
        <dbReference type="ARBA" id="ARBA00022679"/>
    </source>
</evidence>
<dbReference type="PANTHER" id="PTHR46401">
    <property type="entry name" value="GLYCOSYLTRANSFERASE WBBK-RELATED"/>
    <property type="match status" value="1"/>
</dbReference>
<dbReference type="PANTHER" id="PTHR46401:SF2">
    <property type="entry name" value="GLYCOSYLTRANSFERASE WBBK-RELATED"/>
    <property type="match status" value="1"/>
</dbReference>
<comment type="caution">
    <text evidence="2">The sequence shown here is derived from an EMBL/GenBank/DDBJ whole genome shotgun (WGS) entry which is preliminary data.</text>
</comment>
<dbReference type="Proteomes" id="UP000005551">
    <property type="component" value="Unassembled WGS sequence"/>
</dbReference>
<dbReference type="SUPFAM" id="SSF53756">
    <property type="entry name" value="UDP-Glycosyltransferase/glycogen phosphorylase"/>
    <property type="match status" value="1"/>
</dbReference>
<organism evidence="2 3">
    <name type="scientific">Nitritalea halalkaliphila LW7</name>
    <dbReference type="NCBI Taxonomy" id="1189621"/>
    <lineage>
        <taxon>Bacteria</taxon>
        <taxon>Pseudomonadati</taxon>
        <taxon>Bacteroidota</taxon>
        <taxon>Cytophagia</taxon>
        <taxon>Cytophagales</taxon>
        <taxon>Cyclobacteriaceae</taxon>
        <taxon>Nitritalea</taxon>
    </lineage>
</organism>
<dbReference type="Gene3D" id="3.40.50.2000">
    <property type="entry name" value="Glycogen Phosphorylase B"/>
    <property type="match status" value="1"/>
</dbReference>
<gene>
    <name evidence="2" type="ORF">A3SI_06714</name>
</gene>
<keyword evidence="1 2" id="KW-0808">Transferase</keyword>
<reference evidence="2 3" key="1">
    <citation type="submission" date="2012-05" db="EMBL/GenBank/DDBJ databases">
        <title>Genome sequence of Nitritalea halalkaliphila LW7.</title>
        <authorList>
            <person name="Jangir P.K."/>
            <person name="Singh A."/>
            <person name="Shivaji S."/>
            <person name="Sharma R."/>
        </authorList>
    </citation>
    <scope>NUCLEOTIDE SEQUENCE [LARGE SCALE GENOMIC DNA]</scope>
    <source>
        <strain evidence="2 3">LW7</strain>
    </source>
</reference>
<protein>
    <submittedName>
        <fullName evidence="2">Glycosyltransferase</fullName>
    </submittedName>
</protein>
<evidence type="ECO:0000313" key="2">
    <source>
        <dbReference type="EMBL" id="EIM77258.1"/>
    </source>
</evidence>
<proteinExistence type="predicted"/>
<dbReference type="EMBL" id="AJYA01000015">
    <property type="protein sequence ID" value="EIM77258.1"/>
    <property type="molecule type" value="Genomic_DNA"/>
</dbReference>
<dbReference type="RefSeq" id="WP_009054179.1">
    <property type="nucleotide sequence ID" value="NZ_AJYA01000015.1"/>
</dbReference>
<name>I5C606_9BACT</name>
<accession>I5C606</accession>
<keyword evidence="3" id="KW-1185">Reference proteome</keyword>
<dbReference type="STRING" id="1189621.A3SI_06714"/>
<dbReference type="GO" id="GO:0016757">
    <property type="term" value="F:glycosyltransferase activity"/>
    <property type="evidence" value="ECO:0007669"/>
    <property type="project" value="TreeGrafter"/>
</dbReference>
<evidence type="ECO:0000313" key="3">
    <source>
        <dbReference type="Proteomes" id="UP000005551"/>
    </source>
</evidence>
<dbReference type="Pfam" id="PF13692">
    <property type="entry name" value="Glyco_trans_1_4"/>
    <property type="match status" value="1"/>
</dbReference>